<comment type="similarity">
    <text evidence="2">Belongs to the GtrA family.</text>
</comment>
<proteinExistence type="inferred from homology"/>
<keyword evidence="4 6" id="KW-1133">Transmembrane helix</keyword>
<dbReference type="PANTHER" id="PTHR38459:SF1">
    <property type="entry name" value="PROPHAGE BACTOPRENOL-LINKED GLUCOSE TRANSLOCASE HOMOLOG"/>
    <property type="match status" value="1"/>
</dbReference>
<dbReference type="InterPro" id="IPR051401">
    <property type="entry name" value="GtrA_CellWall_Glycosyl"/>
</dbReference>
<comment type="subcellular location">
    <subcellularLocation>
        <location evidence="1">Membrane</location>
        <topology evidence="1">Multi-pass membrane protein</topology>
    </subcellularLocation>
</comment>
<evidence type="ECO:0000256" key="2">
    <source>
        <dbReference type="ARBA" id="ARBA00009399"/>
    </source>
</evidence>
<feature type="transmembrane region" description="Helical" evidence="6">
    <location>
        <begin position="62"/>
        <end position="82"/>
    </location>
</feature>
<organism evidence="8 9">
    <name type="scientific">Microcella daejeonensis</name>
    <dbReference type="NCBI Taxonomy" id="2994971"/>
    <lineage>
        <taxon>Bacteria</taxon>
        <taxon>Bacillati</taxon>
        <taxon>Actinomycetota</taxon>
        <taxon>Actinomycetes</taxon>
        <taxon>Micrococcales</taxon>
        <taxon>Microbacteriaceae</taxon>
        <taxon>Microcella</taxon>
    </lineage>
</organism>
<protein>
    <submittedName>
        <fullName evidence="8">GtrA family protein</fullName>
    </submittedName>
</protein>
<evidence type="ECO:0000259" key="7">
    <source>
        <dbReference type="Pfam" id="PF04138"/>
    </source>
</evidence>
<evidence type="ECO:0000256" key="6">
    <source>
        <dbReference type="SAM" id="Phobius"/>
    </source>
</evidence>
<feature type="transmembrane region" description="Helical" evidence="6">
    <location>
        <begin position="35"/>
        <end position="56"/>
    </location>
</feature>
<evidence type="ECO:0000313" key="9">
    <source>
        <dbReference type="Proteomes" id="UP001164706"/>
    </source>
</evidence>
<evidence type="ECO:0000256" key="1">
    <source>
        <dbReference type="ARBA" id="ARBA00004141"/>
    </source>
</evidence>
<dbReference type="InterPro" id="IPR007267">
    <property type="entry name" value="GtrA_DPMS_TM"/>
</dbReference>
<evidence type="ECO:0000256" key="4">
    <source>
        <dbReference type="ARBA" id="ARBA00022989"/>
    </source>
</evidence>
<evidence type="ECO:0000313" key="8">
    <source>
        <dbReference type="EMBL" id="WAB82151.1"/>
    </source>
</evidence>
<dbReference type="RefSeq" id="WP_267782047.1">
    <property type="nucleotide sequence ID" value="NZ_CP113089.1"/>
</dbReference>
<name>A0A9E8MMC7_9MICO</name>
<keyword evidence="3 6" id="KW-0812">Transmembrane</keyword>
<evidence type="ECO:0000256" key="3">
    <source>
        <dbReference type="ARBA" id="ARBA00022692"/>
    </source>
</evidence>
<evidence type="ECO:0000256" key="5">
    <source>
        <dbReference type="ARBA" id="ARBA00023136"/>
    </source>
</evidence>
<dbReference type="EMBL" id="CP113089">
    <property type="protein sequence ID" value="WAB82151.1"/>
    <property type="molecule type" value="Genomic_DNA"/>
</dbReference>
<dbReference type="KEGG" id="mdb:OVN18_03855"/>
<sequence>MTTTESLPASAAADPASIAEERAGIIGMIARRATLVRYLVIGGGAVVLDVGLFLLADRVFGWHPVLSNTFSTAVAVIASFLANSYGNFRVTDRLWLRFLSFAVVSGAGWLLSTAIIWIAVDIAGLDPVVAKILTLLPVVALQYSLNKKITFAPSTGRTPS</sequence>
<dbReference type="GO" id="GO:0000271">
    <property type="term" value="P:polysaccharide biosynthetic process"/>
    <property type="evidence" value="ECO:0007669"/>
    <property type="project" value="InterPro"/>
</dbReference>
<dbReference type="PANTHER" id="PTHR38459">
    <property type="entry name" value="PROPHAGE BACTOPRENOL-LINKED GLUCOSE TRANSLOCASE HOMOLOG"/>
    <property type="match status" value="1"/>
</dbReference>
<keyword evidence="5 6" id="KW-0472">Membrane</keyword>
<accession>A0A9E8MMC7</accession>
<reference evidence="8" key="1">
    <citation type="submission" date="2022-11" db="EMBL/GenBank/DDBJ databases">
        <title>Description of Microcella daejonensis nov. sp, isolated from riverside soil.</title>
        <authorList>
            <person name="Molina K.M."/>
            <person name="Kim S.B."/>
        </authorList>
    </citation>
    <scope>NUCLEOTIDE SEQUENCE</scope>
    <source>
        <strain evidence="8">MMS21-STM12</strain>
    </source>
</reference>
<dbReference type="Proteomes" id="UP001164706">
    <property type="component" value="Chromosome"/>
</dbReference>
<feature type="transmembrane region" description="Helical" evidence="6">
    <location>
        <begin position="125"/>
        <end position="145"/>
    </location>
</feature>
<dbReference type="Pfam" id="PF04138">
    <property type="entry name" value="GtrA_DPMS_TM"/>
    <property type="match status" value="1"/>
</dbReference>
<feature type="transmembrane region" description="Helical" evidence="6">
    <location>
        <begin position="94"/>
        <end position="119"/>
    </location>
</feature>
<dbReference type="AlphaFoldDB" id="A0A9E8MMC7"/>
<gene>
    <name evidence="8" type="ORF">OVN18_03855</name>
</gene>
<dbReference type="GO" id="GO:0005886">
    <property type="term" value="C:plasma membrane"/>
    <property type="evidence" value="ECO:0007669"/>
    <property type="project" value="TreeGrafter"/>
</dbReference>
<keyword evidence="9" id="KW-1185">Reference proteome</keyword>
<feature type="domain" description="GtrA/DPMS transmembrane" evidence="7">
    <location>
        <begin position="37"/>
        <end position="151"/>
    </location>
</feature>